<keyword evidence="5" id="KW-0479">Metal-binding</keyword>
<comment type="catalytic activity">
    <reaction evidence="11">
        <text>O-phospho-L-seryl-[protein] + H2O = L-seryl-[protein] + phosphate</text>
        <dbReference type="Rhea" id="RHEA:20629"/>
        <dbReference type="Rhea" id="RHEA-COMP:9863"/>
        <dbReference type="Rhea" id="RHEA-COMP:11604"/>
        <dbReference type="ChEBI" id="CHEBI:15377"/>
        <dbReference type="ChEBI" id="CHEBI:29999"/>
        <dbReference type="ChEBI" id="CHEBI:43474"/>
        <dbReference type="ChEBI" id="CHEBI:83421"/>
        <dbReference type="EC" id="3.1.3.16"/>
    </reaction>
</comment>
<dbReference type="SMART" id="SM00156">
    <property type="entry name" value="PP2Ac"/>
    <property type="match status" value="1"/>
</dbReference>
<dbReference type="PROSITE" id="PS00125">
    <property type="entry name" value="SER_THR_PHOSPHATASE"/>
    <property type="match status" value="1"/>
</dbReference>
<protein>
    <recommendedName>
        <fullName evidence="13">Serine/threonine-protein phosphatase</fullName>
        <ecNumber evidence="13">3.1.3.16</ecNumber>
    </recommendedName>
</protein>
<dbReference type="InterPro" id="IPR041751">
    <property type="entry name" value="MPP_PP2B"/>
</dbReference>
<dbReference type="InterPro" id="IPR043360">
    <property type="entry name" value="PP2B"/>
</dbReference>
<dbReference type="PANTHER" id="PTHR45673">
    <property type="entry name" value="SERINE/THREONINE-PROTEIN PHOSPHATASE 2B CATALYTIC SUBUNIT 1-RELATED"/>
    <property type="match status" value="1"/>
</dbReference>
<evidence type="ECO:0000313" key="16">
    <source>
        <dbReference type="EMBL" id="KAG2237839.1"/>
    </source>
</evidence>
<dbReference type="GO" id="GO:0005516">
    <property type="term" value="F:calmodulin binding"/>
    <property type="evidence" value="ECO:0007669"/>
    <property type="project" value="UniProtKB-KW"/>
</dbReference>
<evidence type="ECO:0000256" key="10">
    <source>
        <dbReference type="ARBA" id="ARBA00023004"/>
    </source>
</evidence>
<accession>A0A8H7SVI1</accession>
<feature type="domain" description="Serine/threonine specific protein phosphatases" evidence="15">
    <location>
        <begin position="164"/>
        <end position="169"/>
    </location>
</feature>
<organism evidence="16 17">
    <name type="scientific">Thamnidium elegans</name>
    <dbReference type="NCBI Taxonomy" id="101142"/>
    <lineage>
        <taxon>Eukaryota</taxon>
        <taxon>Fungi</taxon>
        <taxon>Fungi incertae sedis</taxon>
        <taxon>Mucoromycota</taxon>
        <taxon>Mucoromycotina</taxon>
        <taxon>Mucoromycetes</taxon>
        <taxon>Mucorales</taxon>
        <taxon>Mucorineae</taxon>
        <taxon>Mucoraceae</taxon>
        <taxon>Thamnidium</taxon>
    </lineage>
</organism>
<dbReference type="Gene3D" id="3.60.21.10">
    <property type="match status" value="1"/>
</dbReference>
<dbReference type="Proteomes" id="UP000613177">
    <property type="component" value="Unassembled WGS sequence"/>
</dbReference>
<keyword evidence="17" id="KW-1185">Reference proteome</keyword>
<dbReference type="PRINTS" id="PR00114">
    <property type="entry name" value="STPHPHTASE"/>
</dbReference>
<dbReference type="EC" id="3.1.3.16" evidence="13"/>
<dbReference type="GO" id="GO:0046872">
    <property type="term" value="F:metal ion binding"/>
    <property type="evidence" value="ECO:0007669"/>
    <property type="project" value="UniProtKB-KW"/>
</dbReference>
<evidence type="ECO:0000256" key="2">
    <source>
        <dbReference type="ARBA" id="ARBA00001965"/>
    </source>
</evidence>
<evidence type="ECO:0000313" key="17">
    <source>
        <dbReference type="Proteomes" id="UP000613177"/>
    </source>
</evidence>
<dbReference type="InterPro" id="IPR029052">
    <property type="entry name" value="Metallo-depent_PP-like"/>
</dbReference>
<comment type="caution">
    <text evidence="16">The sequence shown here is derived from an EMBL/GenBank/DDBJ whole genome shotgun (WGS) entry which is preliminary data.</text>
</comment>
<comment type="cofactor">
    <cofactor evidence="1">
        <name>Zn(2+)</name>
        <dbReference type="ChEBI" id="CHEBI:29105"/>
    </cofactor>
</comment>
<evidence type="ECO:0000256" key="13">
    <source>
        <dbReference type="RuleBase" id="RU004273"/>
    </source>
</evidence>
<evidence type="ECO:0000256" key="1">
    <source>
        <dbReference type="ARBA" id="ARBA00001947"/>
    </source>
</evidence>
<dbReference type="AlphaFoldDB" id="A0A8H7SVI1"/>
<comment type="cofactor">
    <cofactor evidence="2">
        <name>Fe(3+)</name>
        <dbReference type="ChEBI" id="CHEBI:29034"/>
    </cofactor>
</comment>
<dbReference type="Pfam" id="PF00149">
    <property type="entry name" value="Metallophos"/>
    <property type="match status" value="1"/>
</dbReference>
<dbReference type="InterPro" id="IPR006186">
    <property type="entry name" value="Ser/Thr-sp_prot-phosphatase"/>
</dbReference>
<proteinExistence type="inferred from homology"/>
<keyword evidence="6 13" id="KW-0378">Hydrolase</keyword>
<evidence type="ECO:0000256" key="5">
    <source>
        <dbReference type="ARBA" id="ARBA00022723"/>
    </source>
</evidence>
<keyword evidence="7" id="KW-0862">Zinc</keyword>
<dbReference type="InterPro" id="IPR004843">
    <property type="entry name" value="Calcineurin-like_PHP"/>
</dbReference>
<keyword evidence="10" id="KW-0408">Iron</keyword>
<evidence type="ECO:0000256" key="7">
    <source>
        <dbReference type="ARBA" id="ARBA00022833"/>
    </source>
</evidence>
<keyword evidence="8" id="KW-0112">Calmodulin-binding</keyword>
<comment type="subunit">
    <text evidence="4">Composed of two components (A and B), the A component is the catalytic subunit and the B component confers calcium sensitivity.</text>
</comment>
<reference evidence="16" key="1">
    <citation type="submission" date="2021-01" db="EMBL/GenBank/DDBJ databases">
        <title>Metabolic potential, ecology and presence of endohyphal bacteria is reflected in genomic diversity of Mucoromycotina.</title>
        <authorList>
            <person name="Muszewska A."/>
            <person name="Okrasinska A."/>
            <person name="Steczkiewicz K."/>
            <person name="Drgas O."/>
            <person name="Orlowska M."/>
            <person name="Perlinska-Lenart U."/>
            <person name="Aleksandrzak-Piekarczyk T."/>
            <person name="Szatraj K."/>
            <person name="Zielenkiewicz U."/>
            <person name="Pilsyk S."/>
            <person name="Malc E."/>
            <person name="Mieczkowski P."/>
            <person name="Kruszewska J.S."/>
            <person name="Biernat P."/>
            <person name="Pawlowska J."/>
        </authorList>
    </citation>
    <scope>NUCLEOTIDE SEQUENCE</scope>
    <source>
        <strain evidence="16">WA0000018081</strain>
    </source>
</reference>
<evidence type="ECO:0000256" key="4">
    <source>
        <dbReference type="ARBA" id="ARBA00011112"/>
    </source>
</evidence>
<dbReference type="CDD" id="cd07416">
    <property type="entry name" value="MPP_PP2B"/>
    <property type="match status" value="1"/>
</dbReference>
<evidence type="ECO:0000256" key="12">
    <source>
        <dbReference type="ARBA" id="ARBA00048336"/>
    </source>
</evidence>
<dbReference type="EMBL" id="JAEPRE010000002">
    <property type="protein sequence ID" value="KAG2237839.1"/>
    <property type="molecule type" value="Genomic_DNA"/>
</dbReference>
<feature type="region of interest" description="Disordered" evidence="14">
    <location>
        <begin position="528"/>
        <end position="548"/>
    </location>
</feature>
<evidence type="ECO:0000256" key="3">
    <source>
        <dbReference type="ARBA" id="ARBA00009905"/>
    </source>
</evidence>
<comment type="catalytic activity">
    <reaction evidence="12 13">
        <text>O-phospho-L-threonyl-[protein] + H2O = L-threonyl-[protein] + phosphate</text>
        <dbReference type="Rhea" id="RHEA:47004"/>
        <dbReference type="Rhea" id="RHEA-COMP:11060"/>
        <dbReference type="Rhea" id="RHEA-COMP:11605"/>
        <dbReference type="ChEBI" id="CHEBI:15377"/>
        <dbReference type="ChEBI" id="CHEBI:30013"/>
        <dbReference type="ChEBI" id="CHEBI:43474"/>
        <dbReference type="ChEBI" id="CHEBI:61977"/>
        <dbReference type="EC" id="3.1.3.16"/>
    </reaction>
</comment>
<name>A0A8H7SVI1_9FUNG</name>
<evidence type="ECO:0000256" key="6">
    <source>
        <dbReference type="ARBA" id="ARBA00022801"/>
    </source>
</evidence>
<evidence type="ECO:0000259" key="15">
    <source>
        <dbReference type="PROSITE" id="PS00125"/>
    </source>
</evidence>
<sequence length="548" mass="62672">MSNISITTDRPEIDPSVYTMEDGTVVNTKDRICKSAEPPAFRKPTDKELWSAERPELPNLEFLREHFRREGRLTEEQALRILNATNDLLKKEPNLLRMPAPITICGDVHGQYYDLLKLFEVGGDPFDTRYLFLGDYVDRGYFSIECVLLLWAHKLWYPNSIFLLRGNHECRHLTEYFTFKLECKTKYSEEVYDAVMTCFDSLPLAAVVNNQFLCVHGGISPELKTLKDIEDIDRFRETPTSGLMCDLLWADPFEEFDNDTGPKFENNHVRGCSYFYSYRAVCNFLEKNNLLSVIRAHEAQANGYRMYRKSKATGFPALMTIFSAPNYIDVYNNKAAVLRYDKSVLNIRQFNASPHPYWLPNFMNVFNWSLPFVGEKITTMLLALLNICSQEELAATFEEKEMETPVVIVPNSADMSQEQRRQVIKNKVLAIGKISRTFSVLRENSELVMELKSLSETGKLPTGTLGLGSEGIRRAITTFEEAKRSDIENERLPPASRESMDAIHQEHTVSKLRDAVGEQDECISRMAEVIASVPDRPSRSPTPKSLGK</sequence>
<evidence type="ECO:0000256" key="14">
    <source>
        <dbReference type="SAM" id="MobiDB-lite"/>
    </source>
</evidence>
<comment type="similarity">
    <text evidence="3">Belongs to the PPP phosphatase family. PP-2B subfamily.</text>
</comment>
<feature type="compositionally biased region" description="Polar residues" evidence="14">
    <location>
        <begin position="539"/>
        <end position="548"/>
    </location>
</feature>
<keyword evidence="9" id="KW-0904">Protein phosphatase</keyword>
<dbReference type="GO" id="GO:0097720">
    <property type="term" value="P:calcineurin-mediated signaling"/>
    <property type="evidence" value="ECO:0007669"/>
    <property type="project" value="InterPro"/>
</dbReference>
<evidence type="ECO:0000256" key="8">
    <source>
        <dbReference type="ARBA" id="ARBA00022860"/>
    </source>
</evidence>
<gene>
    <name evidence="16" type="ORF">INT48_002140</name>
</gene>
<evidence type="ECO:0000256" key="9">
    <source>
        <dbReference type="ARBA" id="ARBA00022912"/>
    </source>
</evidence>
<dbReference type="SUPFAM" id="SSF56300">
    <property type="entry name" value="Metallo-dependent phosphatases"/>
    <property type="match status" value="1"/>
</dbReference>
<evidence type="ECO:0000256" key="11">
    <source>
        <dbReference type="ARBA" id="ARBA00047761"/>
    </source>
</evidence>
<dbReference type="GO" id="GO:0033192">
    <property type="term" value="F:calmodulin-dependent protein phosphatase activity"/>
    <property type="evidence" value="ECO:0007669"/>
    <property type="project" value="InterPro"/>
</dbReference>
<dbReference type="FunFam" id="3.60.21.10:FF:000002">
    <property type="entry name" value="Serine/threonine-protein phosphatase"/>
    <property type="match status" value="1"/>
</dbReference>